<name>A0ABN8PXT3_9CNID</name>
<evidence type="ECO:0000259" key="2">
    <source>
        <dbReference type="Pfam" id="PF13086"/>
    </source>
</evidence>
<feature type="region of interest" description="Disordered" evidence="1">
    <location>
        <begin position="838"/>
        <end position="882"/>
    </location>
</feature>
<dbReference type="CDD" id="cd18808">
    <property type="entry name" value="SF1_C_Upf1"/>
    <property type="match status" value="1"/>
</dbReference>
<accession>A0ABN8PXT3</accession>
<dbReference type="PANTHER" id="PTHR10887:SF495">
    <property type="entry name" value="HELICASE SENATAXIN ISOFORM X1-RELATED"/>
    <property type="match status" value="1"/>
</dbReference>
<reference evidence="4 5" key="1">
    <citation type="submission" date="2022-05" db="EMBL/GenBank/DDBJ databases">
        <authorList>
            <consortium name="Genoscope - CEA"/>
            <person name="William W."/>
        </authorList>
    </citation>
    <scope>NUCLEOTIDE SEQUENCE [LARGE SCALE GENOMIC DNA]</scope>
</reference>
<feature type="domain" description="DNA2/NAM7 helicase helicase" evidence="2">
    <location>
        <begin position="425"/>
        <end position="526"/>
    </location>
</feature>
<evidence type="ECO:0000313" key="4">
    <source>
        <dbReference type="EMBL" id="CAH3152629.1"/>
    </source>
</evidence>
<comment type="caution">
    <text evidence="4">The sequence shown here is derived from an EMBL/GenBank/DDBJ whole genome shotgun (WGS) entry which is preliminary data.</text>
</comment>
<dbReference type="InterPro" id="IPR045055">
    <property type="entry name" value="DNA2/NAM7-like"/>
</dbReference>
<evidence type="ECO:0000313" key="5">
    <source>
        <dbReference type="Proteomes" id="UP001159427"/>
    </source>
</evidence>
<evidence type="ECO:0000256" key="1">
    <source>
        <dbReference type="SAM" id="MobiDB-lite"/>
    </source>
</evidence>
<protein>
    <submittedName>
        <fullName evidence="4">Uncharacterized protein</fullName>
    </submittedName>
</protein>
<dbReference type="EMBL" id="CALNXI010001039">
    <property type="protein sequence ID" value="CAH3152629.1"/>
    <property type="molecule type" value="Genomic_DNA"/>
</dbReference>
<dbReference type="Pfam" id="PF13087">
    <property type="entry name" value="AAA_12"/>
    <property type="match status" value="1"/>
</dbReference>
<dbReference type="InterPro" id="IPR041679">
    <property type="entry name" value="DNA2/NAM7-like_C"/>
</dbReference>
<feature type="domain" description="DNA2/NAM7 helicase helicase" evidence="2">
    <location>
        <begin position="530"/>
        <end position="610"/>
    </location>
</feature>
<feature type="domain" description="DNA2/NAM7 helicase-like C-terminal" evidence="3">
    <location>
        <begin position="619"/>
        <end position="806"/>
    </location>
</feature>
<evidence type="ECO:0000259" key="3">
    <source>
        <dbReference type="Pfam" id="PF13087"/>
    </source>
</evidence>
<proteinExistence type="predicted"/>
<dbReference type="Gene3D" id="3.40.50.300">
    <property type="entry name" value="P-loop containing nucleotide triphosphate hydrolases"/>
    <property type="match status" value="2"/>
</dbReference>
<dbReference type="InterPro" id="IPR047187">
    <property type="entry name" value="SF1_C_Upf1"/>
</dbReference>
<dbReference type="PANTHER" id="PTHR10887">
    <property type="entry name" value="DNA2/NAM7 HELICASE FAMILY"/>
    <property type="match status" value="1"/>
</dbReference>
<organism evidence="4 5">
    <name type="scientific">Porites evermanni</name>
    <dbReference type="NCBI Taxonomy" id="104178"/>
    <lineage>
        <taxon>Eukaryota</taxon>
        <taxon>Metazoa</taxon>
        <taxon>Cnidaria</taxon>
        <taxon>Anthozoa</taxon>
        <taxon>Hexacorallia</taxon>
        <taxon>Scleractinia</taxon>
        <taxon>Fungiina</taxon>
        <taxon>Poritidae</taxon>
        <taxon>Porites</taxon>
    </lineage>
</organism>
<dbReference type="InterPro" id="IPR027417">
    <property type="entry name" value="P-loop_NTPase"/>
</dbReference>
<dbReference type="InterPro" id="IPR041677">
    <property type="entry name" value="DNA2/NAM7_AAA_11"/>
</dbReference>
<gene>
    <name evidence="4" type="ORF">PEVE_00000804</name>
</gene>
<dbReference type="SUPFAM" id="SSF52540">
    <property type="entry name" value="P-loop containing nucleoside triphosphate hydrolases"/>
    <property type="match status" value="1"/>
</dbReference>
<sequence length="882" mass="98657">YKSNRPRNYETRLRREKFLQMEIFCVYNHFDPGQKIRKLLSPHSAWDSNSAGGDSSLKVNSGGEEKHSEFVARKGDFPDLHCDPDELVSDLEKVFVKLHKLLEKSQLKSSDLDEVHDQMMSLVDEKEKHQIACHLESVLWRSSASISFKTTDHYKNLLICLLNGLQEINVDVVLGETVLITLVGRVRRYLESLWERDVRFTVGQLSEILDAMLLGNDYNTGCRIVQMIREGTFPLNGFTSHPNALPYFLHWISLTTLESLEEIKQAVLTSHNMHPRDFVKAKALSSSEEQLLFTMLITAGCHSGFRPADGVALSRSVVSNREYVGEITEIKGLFLTFTVVWPTNVDNGSMKDIGAGTWCLHRFPSLVGYKRTTSALKAFQGMTSCGQSVYEEIIGSFSSNEMAGVRADKGVSMLSRTSERWDLGNESQNIAVQEATNHASAITLIQGPPGSGKTVTSAEIVRRWLVSSDDPVILVAETNEGVDNLLKKLIEHGIQREQILRIGSSGWKVTKELEELTFEFRYRKQVPDNRDGKRIDKRIAKKIIESSKVLCTTCISAGSALLDKIVFRRVLIDEASQATEPAILVSLLHGCQKAVLVGDDQQLPPMVLSELAKGPGLLSEPMFSRLRKAGFPVRMLEIQYRMHPSIASFPSTQFYDGRLRSGVSEEQRKAPAGFAWPNVKKPVAFLITPNSAQEMSKASSKLNDFEAGKVRQVIQDLLAAGDVTDNEIGVITPYKAQLKLITDKMKGLANVSVRTVDGFQGQERDLIVFSAVRCNEHGYVGFLDDAKRMNVLLTRARKGLIVIGNKQTLQNCELWNDWIQWVEKNKLASECTPDWATEKEIPVGSSAERRGRGRGFSQRGLERGQRGRRGGRGGIARNSRRT</sequence>
<dbReference type="Pfam" id="PF13086">
    <property type="entry name" value="AAA_11"/>
    <property type="match status" value="2"/>
</dbReference>
<keyword evidence="5" id="KW-1185">Reference proteome</keyword>
<feature type="non-terminal residue" evidence="4">
    <location>
        <position position="1"/>
    </location>
</feature>
<dbReference type="Proteomes" id="UP001159427">
    <property type="component" value="Unassembled WGS sequence"/>
</dbReference>